<name>A0ACC2PVV6_9HYME</name>
<proteinExistence type="predicted"/>
<evidence type="ECO:0000313" key="1">
    <source>
        <dbReference type="EMBL" id="KAJ8687088.1"/>
    </source>
</evidence>
<comment type="caution">
    <text evidence="1">The sequence shown here is derived from an EMBL/GenBank/DDBJ whole genome shotgun (WGS) entry which is preliminary data.</text>
</comment>
<protein>
    <submittedName>
        <fullName evidence="1">Uncharacterized protein</fullName>
    </submittedName>
</protein>
<reference evidence="1" key="1">
    <citation type="submission" date="2023-04" db="EMBL/GenBank/DDBJ databases">
        <title>A chromosome-level genome assembly of the parasitoid wasp Eretmocerus hayati.</title>
        <authorList>
            <person name="Zhong Y."/>
            <person name="Liu S."/>
            <person name="Liu Y."/>
        </authorList>
    </citation>
    <scope>NUCLEOTIDE SEQUENCE</scope>
    <source>
        <strain evidence="1">ZJU_SS_LIU_2023</strain>
    </source>
</reference>
<gene>
    <name evidence="1" type="ORF">QAD02_022882</name>
</gene>
<dbReference type="Proteomes" id="UP001239111">
    <property type="component" value="Chromosome 1"/>
</dbReference>
<keyword evidence="2" id="KW-1185">Reference proteome</keyword>
<dbReference type="EMBL" id="CM056741">
    <property type="protein sequence ID" value="KAJ8687088.1"/>
    <property type="molecule type" value="Genomic_DNA"/>
</dbReference>
<evidence type="ECO:0000313" key="2">
    <source>
        <dbReference type="Proteomes" id="UP001239111"/>
    </source>
</evidence>
<accession>A0ACC2PVV6</accession>
<sequence length="123" mass="13928">MEANSKVTSIVDRITLPSKNLVNISIYQDWICISDKRFPNRILPLRKRYISVSFHCTLKVSGFCVIEINEAKRNPGWGSPSVLDPMSFFKPGTVGDSVVYYPSPPYQYDLTVKLENAIREQAG</sequence>
<organism evidence="1 2">
    <name type="scientific">Eretmocerus hayati</name>
    <dbReference type="NCBI Taxonomy" id="131215"/>
    <lineage>
        <taxon>Eukaryota</taxon>
        <taxon>Metazoa</taxon>
        <taxon>Ecdysozoa</taxon>
        <taxon>Arthropoda</taxon>
        <taxon>Hexapoda</taxon>
        <taxon>Insecta</taxon>
        <taxon>Pterygota</taxon>
        <taxon>Neoptera</taxon>
        <taxon>Endopterygota</taxon>
        <taxon>Hymenoptera</taxon>
        <taxon>Apocrita</taxon>
        <taxon>Proctotrupomorpha</taxon>
        <taxon>Chalcidoidea</taxon>
        <taxon>Aphelinidae</taxon>
        <taxon>Aphelininae</taxon>
        <taxon>Eretmocerus</taxon>
    </lineage>
</organism>